<dbReference type="PANTHER" id="PTHR47396:SF1">
    <property type="entry name" value="ATP-DEPENDENT HELICASE IRC3-RELATED"/>
    <property type="match status" value="1"/>
</dbReference>
<dbReference type="Gene3D" id="3.40.50.300">
    <property type="entry name" value="P-loop containing nucleotide triphosphate hydrolases"/>
    <property type="match status" value="2"/>
</dbReference>
<keyword evidence="3" id="KW-1185">Reference proteome</keyword>
<sequence>MSRESQRHANAVANRLSLREPLRESLHLLDRVSDLIRLDKSQDVAAALETLSAEFPELEDFERDFPSLCFAIATGVGKTRLMAAFAAYLHRAHGIRHFFILAPNLTIYEKLISDFAPGHDKYVFQGIAEFAQNPPEIITGDNYESGRGVRRDREVTSDMFGRDQAIHINIFNVSKINTEVRGGRSPRIKRLSEYIGQSYFEYLSDLDDLVLMMDESHRYRASAGVAAINELKPVLGLELTATPRVESGGGQEFRNVVYRYPLSAAMDDGYVKEPAVATRENFDKSQYTDVQLERLKLEDGVRVHEDVKVELEVYARQNGKPVVKPFMLVVATDTTHADDLVRQIQADDFFGGAYRDKVIQVHSNQRGEEKEETIERLLKVQSAAEPTEIVVHVNKLKEGWDVNNLFTIVPLRAAKSQILTEQTIGRGLRLPYGQRTGVAAVDRLTIIAHDQFQAIIDEANKPDSIIRKGVVIGKDVAEEPRKTVTVAPVFTAALFGEAADSDAPPVAAGSSSPESTPVFLTARERDIGRATLAAVKRYETLSGSGLLLGSEVRQKIADDVRSSLPPYQRPLEGVDTDDADKEPDIEQVVKTTLEYVVHHSIDIPRVIVLPKGEVHYEFTDFDLDCRNISMQPVSVDILIEHLRNRTRHYLSEGDSKTVEPHPENYIVRALLDFDDISYDHHAALLYKLAGQVVAHLRSYLPDEDAVLNVLQYHQKNLAGLVHTQMQPHYHEAVTEYEALVSSGFTTLTTATYGVPENENVRDYRQQPRDLSRIRQYLFGGFKRCLYPVQRFDSDTERQFAVLLEKEREELKWLKPADNTFQIRFSHEAPPYEPDFVVETDFVKYLCEPKRADQIQTDIVQAKARAAVEWCEHASRHEAETASDNVGKPWRYLLIPHDAITATVTLKALSERYEVKPTD</sequence>
<protein>
    <submittedName>
        <fullName evidence="2">Type III restriction enzyme, res subunit</fullName>
    </submittedName>
</protein>
<dbReference type="EMBL" id="APND01000002">
    <property type="protein sequence ID" value="MES1928864.1"/>
    <property type="molecule type" value="Genomic_DNA"/>
</dbReference>
<dbReference type="InterPro" id="IPR027417">
    <property type="entry name" value="P-loop_NTPase"/>
</dbReference>
<dbReference type="SUPFAM" id="SSF52540">
    <property type="entry name" value="P-loop containing nucleoside triphosphate hydrolases"/>
    <property type="match status" value="1"/>
</dbReference>
<evidence type="ECO:0000313" key="3">
    <source>
        <dbReference type="Proteomes" id="UP001460888"/>
    </source>
</evidence>
<reference evidence="2 3" key="1">
    <citation type="submission" date="2013-03" db="EMBL/GenBank/DDBJ databases">
        <title>Salinisphaera dokdonensis CL-ES53 Genome Sequencing.</title>
        <authorList>
            <person name="Li C."/>
            <person name="Lai Q."/>
            <person name="Shao Z."/>
        </authorList>
    </citation>
    <scope>NUCLEOTIDE SEQUENCE [LARGE SCALE GENOMIC DNA]</scope>
    <source>
        <strain evidence="2 3">CL-ES53</strain>
    </source>
</reference>
<dbReference type="RefSeq" id="WP_353110250.1">
    <property type="nucleotide sequence ID" value="NZ_APND01000002.1"/>
</dbReference>
<name>A0ABV2AYZ6_9GAMM</name>
<evidence type="ECO:0000259" key="1">
    <source>
        <dbReference type="Pfam" id="PF04851"/>
    </source>
</evidence>
<dbReference type="InterPro" id="IPR006935">
    <property type="entry name" value="Helicase/UvrB_N"/>
</dbReference>
<comment type="caution">
    <text evidence="2">The sequence shown here is derived from an EMBL/GenBank/DDBJ whole genome shotgun (WGS) entry which is preliminary data.</text>
</comment>
<dbReference type="Proteomes" id="UP001460888">
    <property type="component" value="Unassembled WGS sequence"/>
</dbReference>
<feature type="domain" description="Helicase/UvrB N-terminal" evidence="1">
    <location>
        <begin position="59"/>
        <end position="244"/>
    </location>
</feature>
<gene>
    <name evidence="2" type="ORF">SADO_06407</name>
</gene>
<dbReference type="Pfam" id="PF04851">
    <property type="entry name" value="ResIII"/>
    <property type="match status" value="1"/>
</dbReference>
<dbReference type="PANTHER" id="PTHR47396">
    <property type="entry name" value="TYPE I RESTRICTION ENZYME ECOKI R PROTEIN"/>
    <property type="match status" value="1"/>
</dbReference>
<organism evidence="2 3">
    <name type="scientific">Salinisphaera dokdonensis CL-ES53</name>
    <dbReference type="NCBI Taxonomy" id="1304272"/>
    <lineage>
        <taxon>Bacteria</taxon>
        <taxon>Pseudomonadati</taxon>
        <taxon>Pseudomonadota</taxon>
        <taxon>Gammaproteobacteria</taxon>
        <taxon>Salinisphaerales</taxon>
        <taxon>Salinisphaeraceae</taxon>
        <taxon>Salinisphaera</taxon>
    </lineage>
</organism>
<evidence type="ECO:0000313" key="2">
    <source>
        <dbReference type="EMBL" id="MES1928864.1"/>
    </source>
</evidence>
<accession>A0ABV2AYZ6</accession>
<dbReference type="InterPro" id="IPR050742">
    <property type="entry name" value="Helicase_Restrict-Modif_Enz"/>
</dbReference>
<proteinExistence type="predicted"/>